<accession>A0A814LSV5</accession>
<name>A0A814LSV5_9BILA</name>
<dbReference type="EMBL" id="CAJNOE010000228">
    <property type="protein sequence ID" value="CAF1069182.1"/>
    <property type="molecule type" value="Genomic_DNA"/>
</dbReference>
<comment type="caution">
    <text evidence="2">The sequence shown here is derived from an EMBL/GenBank/DDBJ whole genome shotgun (WGS) entry which is preliminary data.</text>
</comment>
<proteinExistence type="predicted"/>
<feature type="transmembrane region" description="Helical" evidence="1">
    <location>
        <begin position="425"/>
        <end position="447"/>
    </location>
</feature>
<sequence>MFSKLVLYFKTLNLFASSSTINNEYELKNERISTRIFILLLTFSILITLIYTAQVDITHTVGVKNPSIDQFQLLSLRYSDTLQCPCKNLAIQYESFIILKPQFHQLCTSDFIKHNWINHLDSAANIHMSDDFSDIGSLYFLTLASLCRLANETINSALRTFGSTQFIMANALIQNQLEEQIKTSIKNFQSSTKFFFFKSHDLIRYSIRINQIMTSLFGDMKVLADVESKGIHFSYHAYNNKTCQCRGFRQCIDSLTLRNRKLNQNLSSSLFHIPGLVKSCYLIEAVQYSSLECFYNQSCIMIIEQFLSAPVVFNKQILPLNLSNRSLVKSCYLIEAVQYSSLECFYNQSCIMIIEQFLSAPVVFNKQILPLNLSNRSKFHVASRIYELLFNAMIEEWKETISYIKYFNHCKISLCTYSYTSKFNIIYMITTLISFAGGLTKVFRFLIPRIVKFIRRRFVSPATLVNESRITVRSLIERIRTFNYFSKQSSTELEIKQQIIATRLFVLLLIILFVILISYYSTVNVNILYEIKSPTYEKFIQLVTDQHSNPSFSCPCSTLAIMNNKFITVDYILHPFCNSDSLQDALIAYELNLKFHAYDFRNLASTLFSSLSFLCLESDQYIVQRITLFNSTSYTANKALAPETFDLETNKINEAFIQSTTHSFVTMFTLTSMMTQNNMLVNSKMTNFGLNFLKTNSSYSVGVSPIPYIMYSKNNTIRCDCLLFTQCYMPLSIYLNTNIQSWHIDIPGFYRGCTLLDSMRYSSLTCLFNESCLNIMTFWLNISHINVLGNNNLKHFKSNSTIAEIMDRIFIDRWNISTSHQAFYKQCNPEKCIYTLFQRNSLLNIVTIVFGLISGLTKMLQIIVPFLVKCVFAIYSRCFNRRNQDTSVRRTSSNCSCQMIINRIRKLNFYSSNNSTIENEYEIRSQIIATRILSILFIILIIILTIYSSQTSVTKIVIVSNPSVEKYNSLYRTHSETLSCPCTNIIIPRQIFLILQPTFHQVCRSNFIDPLWSHGLLRTSRIQGLPLYDFRIYGGFIFRTIASLCELSLTTINNELEDFNRSLFTTTHVISKQILDKQEQSLIDLFISTNENTFFSSIQINNDMIHRNGLISGFALSTHFRWQQIDEIYWQLIKTSDNFGDNTYVCLCHSDPSCRRQAFLLSIQTNITIRYIPGFFISCYTVEAALKSNLAVLYNQTWIDMFRKIINFDYFNPMSIQTIALNTSRNSLFNTNASIEVIAKKMMIEQWHTHVNYSAYYEHCQPEECKYTYIVKYDMNYIITILISLVGSFATVLQWITLPIIKLIRRYCLKRRRQTAVQIISIQD</sequence>
<feature type="transmembrane region" description="Helical" evidence="1">
    <location>
        <begin position="36"/>
        <end position="53"/>
    </location>
</feature>
<feature type="transmembrane region" description="Helical" evidence="1">
    <location>
        <begin position="928"/>
        <end position="947"/>
    </location>
</feature>
<protein>
    <submittedName>
        <fullName evidence="2">Uncharacterized protein</fullName>
    </submittedName>
</protein>
<reference evidence="2" key="1">
    <citation type="submission" date="2021-02" db="EMBL/GenBank/DDBJ databases">
        <authorList>
            <person name="Nowell W R."/>
        </authorList>
    </citation>
    <scope>NUCLEOTIDE SEQUENCE</scope>
</reference>
<gene>
    <name evidence="2" type="ORF">IZO911_LOCUS21320</name>
</gene>
<feature type="transmembrane region" description="Helical" evidence="1">
    <location>
        <begin position="1277"/>
        <end position="1304"/>
    </location>
</feature>
<dbReference type="Proteomes" id="UP000663860">
    <property type="component" value="Unassembled WGS sequence"/>
</dbReference>
<keyword evidence="1" id="KW-0812">Transmembrane</keyword>
<keyword evidence="1" id="KW-1133">Transmembrane helix</keyword>
<organism evidence="2 3">
    <name type="scientific">Adineta steineri</name>
    <dbReference type="NCBI Taxonomy" id="433720"/>
    <lineage>
        <taxon>Eukaryota</taxon>
        <taxon>Metazoa</taxon>
        <taxon>Spiralia</taxon>
        <taxon>Gnathifera</taxon>
        <taxon>Rotifera</taxon>
        <taxon>Eurotatoria</taxon>
        <taxon>Bdelloidea</taxon>
        <taxon>Adinetida</taxon>
        <taxon>Adinetidae</taxon>
        <taxon>Adineta</taxon>
    </lineage>
</organism>
<evidence type="ECO:0000313" key="2">
    <source>
        <dbReference type="EMBL" id="CAF1069182.1"/>
    </source>
</evidence>
<evidence type="ECO:0000256" key="1">
    <source>
        <dbReference type="SAM" id="Phobius"/>
    </source>
</evidence>
<feature type="transmembrane region" description="Helical" evidence="1">
    <location>
        <begin position="842"/>
        <end position="875"/>
    </location>
</feature>
<feature type="transmembrane region" description="Helical" evidence="1">
    <location>
        <begin position="500"/>
        <end position="520"/>
    </location>
</feature>
<keyword evidence="1" id="KW-0472">Membrane</keyword>
<evidence type="ECO:0000313" key="3">
    <source>
        <dbReference type="Proteomes" id="UP000663860"/>
    </source>
</evidence>